<dbReference type="Proteomes" id="UP000218209">
    <property type="component" value="Unassembled WGS sequence"/>
</dbReference>
<feature type="region of interest" description="Disordered" evidence="1">
    <location>
        <begin position="294"/>
        <end position="497"/>
    </location>
</feature>
<protein>
    <submittedName>
        <fullName evidence="2">Uncharacterized protein</fullName>
    </submittedName>
</protein>
<feature type="compositionally biased region" description="Gly residues" evidence="1">
    <location>
        <begin position="480"/>
        <end position="496"/>
    </location>
</feature>
<feature type="compositionally biased region" description="Polar residues" evidence="1">
    <location>
        <begin position="190"/>
        <end position="202"/>
    </location>
</feature>
<feature type="compositionally biased region" description="Polar residues" evidence="1">
    <location>
        <begin position="271"/>
        <end position="282"/>
    </location>
</feature>
<feature type="compositionally biased region" description="Basic residues" evidence="1">
    <location>
        <begin position="378"/>
        <end position="409"/>
    </location>
</feature>
<dbReference type="AlphaFoldDB" id="A0A1X6P138"/>
<feature type="region of interest" description="Disordered" evidence="1">
    <location>
        <begin position="1"/>
        <end position="29"/>
    </location>
</feature>
<feature type="compositionally biased region" description="Basic and acidic residues" evidence="1">
    <location>
        <begin position="339"/>
        <end position="355"/>
    </location>
</feature>
<evidence type="ECO:0000313" key="3">
    <source>
        <dbReference type="Proteomes" id="UP000218209"/>
    </source>
</evidence>
<feature type="region of interest" description="Disordered" evidence="1">
    <location>
        <begin position="233"/>
        <end position="282"/>
    </location>
</feature>
<sequence length="714" mass="74683">MRATPPKEATRRKRPLERDHVDGRAQGHPRPCCYRSLRLPRPSSLMVHVEPLPLVRGCHGTAAVANPLVDALRTGRDRAPQGAASPTDVLPSRRPRPWHSCAGRPVARQSPAQHSHGRAVTSAAPCSVTTRCTASSSCCTASRYRGRLSTKNTVSSTWRLSHANCFKCTPPRPRSTSGKASASCRRAPTTAGTRPMSSGRNRSSCRKRRLVTRDTLVMSAAVKRLLSTLVCTPSHPTTTLRRRPTDVTLPSTAGAEEPPPPPRARMASPGTNGAVTASTTPPSRFSAAWRLATPRAIPPKPPSARAERGGTTAASATAPASSAAIATSPARQKPGAAPPEEHRPPRSRALNEPRLERRRGRANGQRVGKAGGAGEGPRRRRRRVGRTEARRKRRRPAAARHRHHRRGGHVHAPQDAVAREGALEGGQQAVAVRRPADGRGGDGGGGGGAARTHRRGGGGIGKAEEARGGGDAQGGHEQVPGGGGKVAARSAGGGGPAARCAAAARAAVAAPATAAMRGGGRPQWQGGGGASAGGGRGGGGGGAPHGAARRAWRQPPGQSPRRRRLVGVTPEAATKAVSIKAAGRRKGRGRGKVGAAWAAMTRRGAAGPSAQGRGRCASGATVCVETRVRFAEDPPSTTRCTVRTQYYLSTPIRGQCARLLRPAPYKLRLLLPHDKGAFVGEEDQHPVVGPRPAVPRPRGVCPCWQTRRTFLEGE</sequence>
<proteinExistence type="predicted"/>
<name>A0A1X6P138_PORUM</name>
<feature type="region of interest" description="Disordered" evidence="1">
    <location>
        <begin position="170"/>
        <end position="208"/>
    </location>
</feature>
<feature type="region of interest" description="Disordered" evidence="1">
    <location>
        <begin position="75"/>
        <end position="120"/>
    </location>
</feature>
<gene>
    <name evidence="2" type="ORF">BU14_0284s0001</name>
</gene>
<feature type="compositionally biased region" description="Gly residues" evidence="1">
    <location>
        <begin position="517"/>
        <end position="544"/>
    </location>
</feature>
<accession>A0A1X6P138</accession>
<dbReference type="EMBL" id="KV918942">
    <property type="protein sequence ID" value="OSX74547.1"/>
    <property type="molecule type" value="Genomic_DNA"/>
</dbReference>
<feature type="compositionally biased region" description="Low complexity" evidence="1">
    <location>
        <begin position="311"/>
        <end position="330"/>
    </location>
</feature>
<keyword evidence="3" id="KW-1185">Reference proteome</keyword>
<evidence type="ECO:0000256" key="1">
    <source>
        <dbReference type="SAM" id="MobiDB-lite"/>
    </source>
</evidence>
<evidence type="ECO:0000313" key="2">
    <source>
        <dbReference type="EMBL" id="OSX74547.1"/>
    </source>
</evidence>
<feature type="region of interest" description="Disordered" evidence="1">
    <location>
        <begin position="516"/>
        <end position="592"/>
    </location>
</feature>
<feature type="compositionally biased region" description="Basic residues" evidence="1">
    <location>
        <begin position="582"/>
        <end position="591"/>
    </location>
</feature>
<reference evidence="2 3" key="1">
    <citation type="submission" date="2017-03" db="EMBL/GenBank/DDBJ databases">
        <title>WGS assembly of Porphyra umbilicalis.</title>
        <authorList>
            <person name="Brawley S.H."/>
            <person name="Blouin N.A."/>
            <person name="Ficko-Blean E."/>
            <person name="Wheeler G.L."/>
            <person name="Lohr M."/>
            <person name="Goodson H.V."/>
            <person name="Jenkins J.W."/>
            <person name="Blaby-Haas C.E."/>
            <person name="Helliwell K.E."/>
            <person name="Chan C."/>
            <person name="Marriage T."/>
            <person name="Bhattacharya D."/>
            <person name="Klein A.S."/>
            <person name="Badis Y."/>
            <person name="Brodie J."/>
            <person name="Cao Y."/>
            <person name="Collen J."/>
            <person name="Dittami S.M."/>
            <person name="Gachon C.M."/>
            <person name="Green B.R."/>
            <person name="Karpowicz S."/>
            <person name="Kim J.W."/>
            <person name="Kudahl U."/>
            <person name="Lin S."/>
            <person name="Michel G."/>
            <person name="Mittag M."/>
            <person name="Olson B.J."/>
            <person name="Pangilinan J."/>
            <person name="Peng Y."/>
            <person name="Qiu H."/>
            <person name="Shu S."/>
            <person name="Singer J.T."/>
            <person name="Smith A.G."/>
            <person name="Sprecher B.N."/>
            <person name="Wagner V."/>
            <person name="Wang W."/>
            <person name="Wang Z.-Y."/>
            <person name="Yan J."/>
            <person name="Yarish C."/>
            <person name="Zoeuner-Riek S."/>
            <person name="Zhuang Y."/>
            <person name="Zou Y."/>
            <person name="Lindquist E.A."/>
            <person name="Grimwood J."/>
            <person name="Barry K."/>
            <person name="Rokhsar D.S."/>
            <person name="Schmutz J."/>
            <person name="Stiller J.W."/>
            <person name="Grossman A.R."/>
            <person name="Prochnik S.E."/>
        </authorList>
    </citation>
    <scope>NUCLEOTIDE SEQUENCE [LARGE SCALE GENOMIC DNA]</scope>
    <source>
        <strain evidence="2">4086291</strain>
    </source>
</reference>
<organism evidence="2 3">
    <name type="scientific">Porphyra umbilicalis</name>
    <name type="common">Purple laver</name>
    <name type="synonym">Red alga</name>
    <dbReference type="NCBI Taxonomy" id="2786"/>
    <lineage>
        <taxon>Eukaryota</taxon>
        <taxon>Rhodophyta</taxon>
        <taxon>Bangiophyceae</taxon>
        <taxon>Bangiales</taxon>
        <taxon>Bangiaceae</taxon>
        <taxon>Porphyra</taxon>
    </lineage>
</organism>
<feature type="compositionally biased region" description="Basic and acidic residues" evidence="1">
    <location>
        <begin position="16"/>
        <end position="25"/>
    </location>
</feature>